<dbReference type="PANTHER" id="PTHR45138">
    <property type="entry name" value="REGULATORY COMPONENTS OF SENSORY TRANSDUCTION SYSTEM"/>
    <property type="match status" value="1"/>
</dbReference>
<dbReference type="Gene3D" id="3.30.450.20">
    <property type="entry name" value="PAS domain"/>
    <property type="match status" value="1"/>
</dbReference>
<dbReference type="GO" id="GO:0052621">
    <property type="term" value="F:diguanylate cyclase activity"/>
    <property type="evidence" value="ECO:0007669"/>
    <property type="project" value="TreeGrafter"/>
</dbReference>
<dbReference type="Pfam" id="PF00990">
    <property type="entry name" value="GGDEF"/>
    <property type="match status" value="1"/>
</dbReference>
<dbReference type="Proteomes" id="UP000322619">
    <property type="component" value="Unassembled WGS sequence"/>
</dbReference>
<evidence type="ECO:0000313" key="4">
    <source>
        <dbReference type="Proteomes" id="UP000322619"/>
    </source>
</evidence>
<sequence>MNGNRLAKKRFDDESESCEGKIMLNAEIRELIKYLKSIVAEEKPDNDVLEKYGNDPDFIELNEMIGGIRSACKKHFEMIFDLFPDPTIITTMEDGKLVSYNRAFHKLITTRGKNIMTGVTNIHDLYFELDKRDQLIEELKRTGVSENMEIMVNDVNGEMFVGLVSAQAISIEGEAHILSVIRDITAIKRLEEEIKKLSIKDKLTQVFNRQKLDEFLQFELERSERTKAPFSVMLVDVDSLRTINETYGHQVGDEMLVAVAAMLMDNVRVTDIVGRWSGEEFLVILPDTDEKGAITLAEKTRTILENTRFNTVGKLTASFGVSAYRKDLLPATLISRAHTARNRAKEKGQNRVEYQ</sequence>
<dbReference type="InterPro" id="IPR035965">
    <property type="entry name" value="PAS-like_dom_sf"/>
</dbReference>
<feature type="domain" description="GGDEF" evidence="2">
    <location>
        <begin position="228"/>
        <end position="355"/>
    </location>
</feature>
<evidence type="ECO:0000259" key="2">
    <source>
        <dbReference type="PROSITE" id="PS50887"/>
    </source>
</evidence>
<dbReference type="EMBL" id="VSLA01000026">
    <property type="protein sequence ID" value="TYC84237.1"/>
    <property type="molecule type" value="Genomic_DNA"/>
</dbReference>
<dbReference type="PROSITE" id="PS50887">
    <property type="entry name" value="GGDEF"/>
    <property type="match status" value="1"/>
</dbReference>
<dbReference type="FunFam" id="3.30.70.270:FF:000001">
    <property type="entry name" value="Diguanylate cyclase domain protein"/>
    <property type="match status" value="1"/>
</dbReference>
<dbReference type="InterPro" id="IPR043128">
    <property type="entry name" value="Rev_trsase/Diguanyl_cyclase"/>
</dbReference>
<dbReference type="Gene3D" id="3.30.70.270">
    <property type="match status" value="1"/>
</dbReference>
<dbReference type="InterPro" id="IPR000160">
    <property type="entry name" value="GGDEF_dom"/>
</dbReference>
<dbReference type="SMART" id="SM00267">
    <property type="entry name" value="GGDEF"/>
    <property type="match status" value="1"/>
</dbReference>
<dbReference type="InterPro" id="IPR029787">
    <property type="entry name" value="Nucleotide_cyclase"/>
</dbReference>
<accession>A0A5D0WIZ3</accession>
<dbReference type="RefSeq" id="WP_148638140.1">
    <property type="nucleotide sequence ID" value="NZ_VSLA01000026.1"/>
</dbReference>
<organism evidence="3 4">
    <name type="scientific">Acetobacterium wieringae</name>
    <dbReference type="NCBI Taxonomy" id="52694"/>
    <lineage>
        <taxon>Bacteria</taxon>
        <taxon>Bacillati</taxon>
        <taxon>Bacillota</taxon>
        <taxon>Clostridia</taxon>
        <taxon>Eubacteriales</taxon>
        <taxon>Eubacteriaceae</taxon>
        <taxon>Acetobacterium</taxon>
    </lineage>
</organism>
<dbReference type="GO" id="GO:1902201">
    <property type="term" value="P:negative regulation of bacterial-type flagellum-dependent cell motility"/>
    <property type="evidence" value="ECO:0007669"/>
    <property type="project" value="TreeGrafter"/>
</dbReference>
<dbReference type="SUPFAM" id="SSF55785">
    <property type="entry name" value="PYP-like sensor domain (PAS domain)"/>
    <property type="match status" value="1"/>
</dbReference>
<proteinExistence type="predicted"/>
<dbReference type="NCBIfam" id="TIGR00254">
    <property type="entry name" value="GGDEF"/>
    <property type="match status" value="1"/>
</dbReference>
<name>A0A5D0WIZ3_9FIRM</name>
<dbReference type="GO" id="GO:0043709">
    <property type="term" value="P:cell adhesion involved in single-species biofilm formation"/>
    <property type="evidence" value="ECO:0007669"/>
    <property type="project" value="TreeGrafter"/>
</dbReference>
<feature type="domain" description="PAC" evidence="1">
    <location>
        <begin position="146"/>
        <end position="196"/>
    </location>
</feature>
<gene>
    <name evidence="3" type="ORF">FXB42_12970</name>
</gene>
<protein>
    <submittedName>
        <fullName evidence="3">Diguanylate cyclase</fullName>
    </submittedName>
</protein>
<dbReference type="PANTHER" id="PTHR45138:SF9">
    <property type="entry name" value="DIGUANYLATE CYCLASE DGCM-RELATED"/>
    <property type="match status" value="1"/>
</dbReference>
<evidence type="ECO:0000313" key="3">
    <source>
        <dbReference type="EMBL" id="TYC84237.1"/>
    </source>
</evidence>
<dbReference type="InterPro" id="IPR000700">
    <property type="entry name" value="PAS-assoc_C"/>
</dbReference>
<dbReference type="CDD" id="cd01949">
    <property type="entry name" value="GGDEF"/>
    <property type="match status" value="1"/>
</dbReference>
<evidence type="ECO:0000259" key="1">
    <source>
        <dbReference type="PROSITE" id="PS50113"/>
    </source>
</evidence>
<dbReference type="InterPro" id="IPR050469">
    <property type="entry name" value="Diguanylate_Cyclase"/>
</dbReference>
<dbReference type="PROSITE" id="PS50113">
    <property type="entry name" value="PAC"/>
    <property type="match status" value="1"/>
</dbReference>
<dbReference type="AlphaFoldDB" id="A0A5D0WIZ3"/>
<comment type="caution">
    <text evidence="3">The sequence shown here is derived from an EMBL/GenBank/DDBJ whole genome shotgun (WGS) entry which is preliminary data.</text>
</comment>
<dbReference type="NCBIfam" id="TIGR00229">
    <property type="entry name" value="sensory_box"/>
    <property type="match status" value="1"/>
</dbReference>
<dbReference type="SUPFAM" id="SSF55073">
    <property type="entry name" value="Nucleotide cyclase"/>
    <property type="match status" value="1"/>
</dbReference>
<dbReference type="GO" id="GO:0005886">
    <property type="term" value="C:plasma membrane"/>
    <property type="evidence" value="ECO:0007669"/>
    <property type="project" value="TreeGrafter"/>
</dbReference>
<dbReference type="InterPro" id="IPR000014">
    <property type="entry name" value="PAS"/>
</dbReference>
<reference evidence="3 4" key="1">
    <citation type="submission" date="2019-08" db="EMBL/GenBank/DDBJ databases">
        <title>Isolation and enrichment of carboxydotrophic bacteria from anaerobic sludge for the production of bio-based chemicals from syngas.</title>
        <authorList>
            <person name="Antares A.L."/>
            <person name="Moreira J."/>
            <person name="Diender M."/>
            <person name="Parshina S.N."/>
            <person name="Stams A.J.M."/>
            <person name="Alves M."/>
            <person name="Alves J.I."/>
            <person name="Sousa D.Z."/>
        </authorList>
    </citation>
    <scope>NUCLEOTIDE SEQUENCE [LARGE SCALE GENOMIC DNA]</scope>
    <source>
        <strain evidence="3 4">JM</strain>
    </source>
</reference>